<sequence>MPASACILFKDGHCVELTNGERTAGKGKGEAVLLGALRKANDAPVTAAVKRVSPEEDVTFDDYEVRGLQIEEGKMRQMDGQPPFLPVLTADAHPHSPASHHKSDGTKKKLLCIAMPFLDPDSFIEVNKLFGWDGEADADSFNLLKAAERFRSSGSFEEGVERLRGDLRVITKALLLVTQAHQGALSRGGFSWMGSTGTSCCPGTCSSAMGRSTPSRQTTA</sequence>
<protein>
    <submittedName>
        <fullName evidence="1">Uncharacterized protein</fullName>
    </submittedName>
</protein>
<gene>
    <name evidence="1" type="ORF">Vbra_15360</name>
</gene>
<organism evidence="1 2">
    <name type="scientific">Vitrella brassicaformis (strain CCMP3155)</name>
    <dbReference type="NCBI Taxonomy" id="1169540"/>
    <lineage>
        <taxon>Eukaryota</taxon>
        <taxon>Sar</taxon>
        <taxon>Alveolata</taxon>
        <taxon>Colpodellida</taxon>
        <taxon>Vitrellaceae</taxon>
        <taxon>Vitrella</taxon>
    </lineage>
</organism>
<dbReference type="VEuPathDB" id="CryptoDB:Vbra_15360"/>
<keyword evidence="2" id="KW-1185">Reference proteome</keyword>
<dbReference type="PhylomeDB" id="A0A0G4FGP8"/>
<dbReference type="InParanoid" id="A0A0G4FGP8"/>
<name>A0A0G4FGP8_VITBC</name>
<reference evidence="1 2" key="1">
    <citation type="submission" date="2014-11" db="EMBL/GenBank/DDBJ databases">
        <authorList>
            <person name="Zhu J."/>
            <person name="Qi W."/>
            <person name="Song R."/>
        </authorList>
    </citation>
    <scope>NUCLEOTIDE SEQUENCE [LARGE SCALE GENOMIC DNA]</scope>
</reference>
<dbReference type="EMBL" id="CDMY01000436">
    <property type="protein sequence ID" value="CEM12617.1"/>
    <property type="molecule type" value="Genomic_DNA"/>
</dbReference>
<dbReference type="AlphaFoldDB" id="A0A0G4FGP8"/>
<evidence type="ECO:0000313" key="1">
    <source>
        <dbReference type="EMBL" id="CEM12617.1"/>
    </source>
</evidence>
<evidence type="ECO:0000313" key="2">
    <source>
        <dbReference type="Proteomes" id="UP000041254"/>
    </source>
</evidence>
<accession>A0A0G4FGP8</accession>
<proteinExistence type="predicted"/>
<dbReference type="Proteomes" id="UP000041254">
    <property type="component" value="Unassembled WGS sequence"/>
</dbReference>